<keyword evidence="2" id="KW-1185">Reference proteome</keyword>
<protein>
    <submittedName>
        <fullName evidence="1">Uncharacterized protein</fullName>
    </submittedName>
</protein>
<comment type="caution">
    <text evidence="1">The sequence shown here is derived from an EMBL/GenBank/DDBJ whole genome shotgun (WGS) entry which is preliminary data.</text>
</comment>
<dbReference type="EMBL" id="CM047587">
    <property type="protein sequence ID" value="KAI9908503.1"/>
    <property type="molecule type" value="Genomic_DNA"/>
</dbReference>
<evidence type="ECO:0000313" key="2">
    <source>
        <dbReference type="Proteomes" id="UP001163321"/>
    </source>
</evidence>
<gene>
    <name evidence="1" type="ORF">PsorP6_016240</name>
</gene>
<name>A0ACC0VRK3_9STRA</name>
<organism evidence="1 2">
    <name type="scientific">Peronosclerospora sorghi</name>
    <dbReference type="NCBI Taxonomy" id="230839"/>
    <lineage>
        <taxon>Eukaryota</taxon>
        <taxon>Sar</taxon>
        <taxon>Stramenopiles</taxon>
        <taxon>Oomycota</taxon>
        <taxon>Peronosporomycetes</taxon>
        <taxon>Peronosporales</taxon>
        <taxon>Peronosporaceae</taxon>
        <taxon>Peronosclerospora</taxon>
    </lineage>
</organism>
<reference evidence="1 2" key="1">
    <citation type="journal article" date="2022" name="bioRxiv">
        <title>The genome of the oomycete Peronosclerospora sorghi, a cosmopolitan pathogen of maize and sorghum, is inflated with dispersed pseudogenes.</title>
        <authorList>
            <person name="Fletcher K."/>
            <person name="Martin F."/>
            <person name="Isakeit T."/>
            <person name="Cavanaugh K."/>
            <person name="Magill C."/>
            <person name="Michelmore R."/>
        </authorList>
    </citation>
    <scope>NUCLEOTIDE SEQUENCE [LARGE SCALE GENOMIC DNA]</scope>
    <source>
        <strain evidence="1">P6</strain>
    </source>
</reference>
<sequence>MEKPGQCVELIPRQGALDPPLHALLELVWVQECAHAGATGVSAAPPLIPQFSLKCNNKRFVSTMRLVYLLMACAAQAARSATGETEQTTSVAPVSKITPSHDVATRHLRSRNTTNEGDGNLDQADEERVAGFPEKLLPHDVDPRLLEIPEHLLTDAEKAKLITAHAEIKGTNRELLKEIAETYRKHPQEMLFEMGIADEKKFLATLKSESTELYSQAQLYKKYTKYWYDAVLDALEANTKKSHTKLAKVYGVTPDGIYNKFGIRDLEKSMKKEELARDPTYVAWEAYRNFWNKKVLEILNANEKEMATVFMYDYKVTPNEVFEAVVKPRIIERKLTREEWDQDPVYLAWERFHHSFQIAHVSLHWTSASSDTRPQWLH</sequence>
<dbReference type="Proteomes" id="UP001163321">
    <property type="component" value="Chromosome 8"/>
</dbReference>
<proteinExistence type="predicted"/>
<evidence type="ECO:0000313" key="1">
    <source>
        <dbReference type="EMBL" id="KAI9908503.1"/>
    </source>
</evidence>
<accession>A0ACC0VRK3</accession>